<organism evidence="3 4">
    <name type="scientific">Nocardia rhizosphaerihabitans</name>
    <dbReference type="NCBI Taxonomy" id="1691570"/>
    <lineage>
        <taxon>Bacteria</taxon>
        <taxon>Bacillati</taxon>
        <taxon>Actinomycetota</taxon>
        <taxon>Actinomycetes</taxon>
        <taxon>Mycobacteriales</taxon>
        <taxon>Nocardiaceae</taxon>
        <taxon>Nocardia</taxon>
    </lineage>
</organism>
<sequence>MQKQSRRVARIAVGVPFALAVSLSGVDAHALESNRITVIETEYSITVSRPNVRAGTYTLDVRNDGRTRHDLVIAGPGVDSRTPVLEGGASAELKVTLQAGTYALWCSVGKHHSIGMRSSISVA</sequence>
<dbReference type="Proteomes" id="UP000658127">
    <property type="component" value="Unassembled WGS sequence"/>
</dbReference>
<dbReference type="Pfam" id="PF13473">
    <property type="entry name" value="Cupredoxin_1"/>
    <property type="match status" value="1"/>
</dbReference>
<evidence type="ECO:0000313" key="3">
    <source>
        <dbReference type="EMBL" id="GGN72733.1"/>
    </source>
</evidence>
<name>A0ABQ2KBJ8_9NOCA</name>
<evidence type="ECO:0000313" key="4">
    <source>
        <dbReference type="Proteomes" id="UP000658127"/>
    </source>
</evidence>
<comment type="caution">
    <text evidence="3">The sequence shown here is derived from an EMBL/GenBank/DDBJ whole genome shotgun (WGS) entry which is preliminary data.</text>
</comment>
<feature type="chain" id="PRO_5045238320" description="EfeO-type cupredoxin-like domain-containing protein" evidence="1">
    <location>
        <begin position="31"/>
        <end position="123"/>
    </location>
</feature>
<dbReference type="InterPro" id="IPR008972">
    <property type="entry name" value="Cupredoxin"/>
</dbReference>
<dbReference type="Gene3D" id="2.60.40.420">
    <property type="entry name" value="Cupredoxins - blue copper proteins"/>
    <property type="match status" value="1"/>
</dbReference>
<keyword evidence="1" id="KW-0732">Signal</keyword>
<proteinExistence type="predicted"/>
<feature type="domain" description="EfeO-type cupredoxin-like" evidence="2">
    <location>
        <begin position="22"/>
        <end position="109"/>
    </location>
</feature>
<dbReference type="CDD" id="cd00920">
    <property type="entry name" value="Cupredoxin"/>
    <property type="match status" value="1"/>
</dbReference>
<evidence type="ECO:0000259" key="2">
    <source>
        <dbReference type="Pfam" id="PF13473"/>
    </source>
</evidence>
<dbReference type="SUPFAM" id="SSF49503">
    <property type="entry name" value="Cupredoxins"/>
    <property type="match status" value="1"/>
</dbReference>
<dbReference type="EMBL" id="BMNE01000002">
    <property type="protein sequence ID" value="GGN72733.1"/>
    <property type="molecule type" value="Genomic_DNA"/>
</dbReference>
<dbReference type="InterPro" id="IPR028096">
    <property type="entry name" value="EfeO_Cupredoxin"/>
</dbReference>
<keyword evidence="4" id="KW-1185">Reference proteome</keyword>
<protein>
    <recommendedName>
        <fullName evidence="2">EfeO-type cupredoxin-like domain-containing protein</fullName>
    </recommendedName>
</protein>
<dbReference type="RefSeq" id="WP_189025303.1">
    <property type="nucleotide sequence ID" value="NZ_BMNE01000002.1"/>
</dbReference>
<evidence type="ECO:0000256" key="1">
    <source>
        <dbReference type="SAM" id="SignalP"/>
    </source>
</evidence>
<reference evidence="4" key="1">
    <citation type="journal article" date="2019" name="Int. J. Syst. Evol. Microbiol.">
        <title>The Global Catalogue of Microorganisms (GCM) 10K type strain sequencing project: providing services to taxonomists for standard genome sequencing and annotation.</title>
        <authorList>
            <consortium name="The Broad Institute Genomics Platform"/>
            <consortium name="The Broad Institute Genome Sequencing Center for Infectious Disease"/>
            <person name="Wu L."/>
            <person name="Ma J."/>
        </authorList>
    </citation>
    <scope>NUCLEOTIDE SEQUENCE [LARGE SCALE GENOMIC DNA]</scope>
    <source>
        <strain evidence="4">CGMCC 4.7329</strain>
    </source>
</reference>
<feature type="signal peptide" evidence="1">
    <location>
        <begin position="1"/>
        <end position="30"/>
    </location>
</feature>
<accession>A0ABQ2KBJ8</accession>
<gene>
    <name evidence="3" type="ORF">GCM10011610_14340</name>
</gene>